<dbReference type="GO" id="GO:0004190">
    <property type="term" value="F:aspartic-type endopeptidase activity"/>
    <property type="evidence" value="ECO:0007669"/>
    <property type="project" value="InterPro"/>
</dbReference>
<evidence type="ECO:0000313" key="4">
    <source>
        <dbReference type="Proteomes" id="UP001239445"/>
    </source>
</evidence>
<dbReference type="PROSITE" id="PS51767">
    <property type="entry name" value="PEPTIDASE_A1"/>
    <property type="match status" value="1"/>
</dbReference>
<keyword evidence="4" id="KW-1185">Reference proteome</keyword>
<dbReference type="InterPro" id="IPR001461">
    <property type="entry name" value="Aspartic_peptidase_A1"/>
</dbReference>
<dbReference type="PANTHER" id="PTHR47966">
    <property type="entry name" value="BETA-SITE APP-CLEAVING ENZYME, ISOFORM A-RELATED"/>
    <property type="match status" value="1"/>
</dbReference>
<organism evidence="3 4">
    <name type="scientific">Echria macrotheca</name>
    <dbReference type="NCBI Taxonomy" id="438768"/>
    <lineage>
        <taxon>Eukaryota</taxon>
        <taxon>Fungi</taxon>
        <taxon>Dikarya</taxon>
        <taxon>Ascomycota</taxon>
        <taxon>Pezizomycotina</taxon>
        <taxon>Sordariomycetes</taxon>
        <taxon>Sordariomycetidae</taxon>
        <taxon>Sordariales</taxon>
        <taxon>Schizotheciaceae</taxon>
        <taxon>Echria</taxon>
    </lineage>
</organism>
<gene>
    <name evidence="3" type="ORF">QBC47DRAFT_379780</name>
</gene>
<evidence type="ECO:0000256" key="1">
    <source>
        <dbReference type="ARBA" id="ARBA00007447"/>
    </source>
</evidence>
<accession>A0AAJ0F624</accession>
<reference evidence="3" key="1">
    <citation type="submission" date="2023-06" db="EMBL/GenBank/DDBJ databases">
        <title>Genome-scale phylogeny and comparative genomics of the fungal order Sordariales.</title>
        <authorList>
            <consortium name="Lawrence Berkeley National Laboratory"/>
            <person name="Hensen N."/>
            <person name="Bonometti L."/>
            <person name="Westerberg I."/>
            <person name="Brannstrom I.O."/>
            <person name="Guillou S."/>
            <person name="Cros-Aarteil S."/>
            <person name="Calhoun S."/>
            <person name="Haridas S."/>
            <person name="Kuo A."/>
            <person name="Mondo S."/>
            <person name="Pangilinan J."/>
            <person name="Riley R."/>
            <person name="Labutti K."/>
            <person name="Andreopoulos B."/>
            <person name="Lipzen A."/>
            <person name="Chen C."/>
            <person name="Yanf M."/>
            <person name="Daum C."/>
            <person name="Ng V."/>
            <person name="Clum A."/>
            <person name="Steindorff A."/>
            <person name="Ohm R."/>
            <person name="Martin F."/>
            <person name="Silar P."/>
            <person name="Natvig D."/>
            <person name="Lalanne C."/>
            <person name="Gautier V."/>
            <person name="Ament-Velasquez S.L."/>
            <person name="Kruys A."/>
            <person name="Hutchinson M.I."/>
            <person name="Powell A.J."/>
            <person name="Barry K."/>
            <person name="Miller A.N."/>
            <person name="Grigoriev I.V."/>
            <person name="Debuchy R."/>
            <person name="Gladieux P."/>
            <person name="Thoren M.H."/>
            <person name="Johannesson H."/>
        </authorList>
    </citation>
    <scope>NUCLEOTIDE SEQUENCE</scope>
    <source>
        <strain evidence="3">PSN4</strain>
    </source>
</reference>
<sequence>MFTTAYPGIHVPAGVFQGLMTALDFHNNWLVPPSVPCEKRDAMSNVTLNLGGQDLMLTPYDYTQFWDDFSDMPQCYSMFTTSEPGHRDSNKVILGWAFLRAFYSVFDQGEGVVRFASLS</sequence>
<evidence type="ECO:0000313" key="3">
    <source>
        <dbReference type="EMBL" id="KAK1756356.1"/>
    </source>
</evidence>
<feature type="domain" description="Peptidase A1" evidence="2">
    <location>
        <begin position="1"/>
        <end position="116"/>
    </location>
</feature>
<name>A0AAJ0F624_9PEZI</name>
<comment type="caution">
    <text evidence="3">The sequence shown here is derived from an EMBL/GenBank/DDBJ whole genome shotgun (WGS) entry which is preliminary data.</text>
</comment>
<dbReference type="Pfam" id="PF00026">
    <property type="entry name" value="Asp"/>
    <property type="match status" value="1"/>
</dbReference>
<dbReference type="EMBL" id="MU839832">
    <property type="protein sequence ID" value="KAK1756356.1"/>
    <property type="molecule type" value="Genomic_DNA"/>
</dbReference>
<dbReference type="GO" id="GO:0006508">
    <property type="term" value="P:proteolysis"/>
    <property type="evidence" value="ECO:0007669"/>
    <property type="project" value="InterPro"/>
</dbReference>
<proteinExistence type="inferred from homology"/>
<dbReference type="InterPro" id="IPR021109">
    <property type="entry name" value="Peptidase_aspartic_dom_sf"/>
</dbReference>
<dbReference type="PANTHER" id="PTHR47966:SF51">
    <property type="entry name" value="BETA-SITE APP-CLEAVING ENZYME, ISOFORM A-RELATED"/>
    <property type="match status" value="1"/>
</dbReference>
<comment type="similarity">
    <text evidence="1">Belongs to the peptidase A1 family.</text>
</comment>
<dbReference type="SUPFAM" id="SSF50630">
    <property type="entry name" value="Acid proteases"/>
    <property type="match status" value="1"/>
</dbReference>
<evidence type="ECO:0000259" key="2">
    <source>
        <dbReference type="PROSITE" id="PS51767"/>
    </source>
</evidence>
<dbReference type="Gene3D" id="2.40.70.10">
    <property type="entry name" value="Acid Proteases"/>
    <property type="match status" value="1"/>
</dbReference>
<dbReference type="AlphaFoldDB" id="A0AAJ0F624"/>
<protein>
    <submittedName>
        <fullName evidence="3">Aspartic peptidase domain-containing protein</fullName>
    </submittedName>
</protein>
<dbReference type="Proteomes" id="UP001239445">
    <property type="component" value="Unassembled WGS sequence"/>
</dbReference>
<dbReference type="InterPro" id="IPR033121">
    <property type="entry name" value="PEPTIDASE_A1"/>
</dbReference>